<dbReference type="GO" id="GO:0071949">
    <property type="term" value="F:FAD binding"/>
    <property type="evidence" value="ECO:0007669"/>
    <property type="project" value="TreeGrafter"/>
</dbReference>
<dbReference type="Gene3D" id="3.20.20.220">
    <property type="match status" value="1"/>
</dbReference>
<dbReference type="PANTHER" id="PTHR13914">
    <property type="entry name" value="PROLINE OXIDASE"/>
    <property type="match status" value="1"/>
</dbReference>
<dbReference type="SUPFAM" id="SSF51730">
    <property type="entry name" value="FAD-linked oxidoreductase"/>
    <property type="match status" value="1"/>
</dbReference>
<name>A0AA46TLE8_9ACTN</name>
<evidence type="ECO:0000313" key="3">
    <source>
        <dbReference type="EMBL" id="UYM07293.1"/>
    </source>
</evidence>
<dbReference type="InterPro" id="IPR029041">
    <property type="entry name" value="FAD-linked_oxidoreductase-like"/>
</dbReference>
<evidence type="ECO:0000256" key="1">
    <source>
        <dbReference type="ARBA" id="ARBA00023002"/>
    </source>
</evidence>
<dbReference type="GO" id="GO:0010133">
    <property type="term" value="P:L-proline catabolic process to L-glutamate"/>
    <property type="evidence" value="ECO:0007669"/>
    <property type="project" value="TreeGrafter"/>
</dbReference>
<dbReference type="RefSeq" id="WP_271636257.1">
    <property type="nucleotide sequence ID" value="NZ_CP094970.1"/>
</dbReference>
<organism evidence="3 4">
    <name type="scientific">Solicola gregarius</name>
    <dbReference type="NCBI Taxonomy" id="2908642"/>
    <lineage>
        <taxon>Bacteria</taxon>
        <taxon>Bacillati</taxon>
        <taxon>Actinomycetota</taxon>
        <taxon>Actinomycetes</taxon>
        <taxon>Propionibacteriales</taxon>
        <taxon>Nocardioidaceae</taxon>
        <taxon>Solicola</taxon>
    </lineage>
</organism>
<dbReference type="KEGG" id="sgrg:L0C25_09520"/>
<sequence>MPLDRTVLFRLATSSRFETAVRSVPPTAARARRAAARYVAGTSYADARRAAEELTAIGVASTIDQFGELVDDRQRARQVADDYLALARDVGSLPESAWLAIDLSHLGLDVDAATCADDLMAIAAALPAGRRIQVGAEDWERADAVLECVLAAAERGYADRLSATVQANLRRSSTDLERFVDAGVHIRLVKGAYVEPLERAWPYGEQTDIAFVRLAHRLAERGAAFTLATHDGVIREALLAALGPVQVEQLFGVRPEVAEELVGRGIPVRVYVPFGDQWFRYWMRRVAESRGA</sequence>
<dbReference type="Pfam" id="PF01619">
    <property type="entry name" value="Pro_dh"/>
    <property type="match status" value="1"/>
</dbReference>
<feature type="domain" description="Proline dehydrogenase" evidence="2">
    <location>
        <begin position="48"/>
        <end position="289"/>
    </location>
</feature>
<dbReference type="Proteomes" id="UP001164390">
    <property type="component" value="Chromosome"/>
</dbReference>
<evidence type="ECO:0000313" key="4">
    <source>
        <dbReference type="Proteomes" id="UP001164390"/>
    </source>
</evidence>
<keyword evidence="1" id="KW-0560">Oxidoreductase</keyword>
<proteinExistence type="predicted"/>
<dbReference type="InterPro" id="IPR002872">
    <property type="entry name" value="Proline_DH_dom"/>
</dbReference>
<dbReference type="GO" id="GO:0004657">
    <property type="term" value="F:proline dehydrogenase activity"/>
    <property type="evidence" value="ECO:0007669"/>
    <property type="project" value="InterPro"/>
</dbReference>
<reference evidence="3" key="1">
    <citation type="submission" date="2022-01" db="EMBL/GenBank/DDBJ databases">
        <title>Nocardioidaceae gen. sp. A5X3R13.</title>
        <authorList>
            <person name="Lopez Marin M.A."/>
            <person name="Uhlik O."/>
        </authorList>
    </citation>
    <scope>NUCLEOTIDE SEQUENCE</scope>
    <source>
        <strain evidence="3">A5X3R13</strain>
    </source>
</reference>
<dbReference type="InterPro" id="IPR015659">
    <property type="entry name" value="Proline_oxidase"/>
</dbReference>
<dbReference type="PANTHER" id="PTHR13914:SF0">
    <property type="entry name" value="PROLINE DEHYDROGENASE 1, MITOCHONDRIAL"/>
    <property type="match status" value="1"/>
</dbReference>
<protein>
    <submittedName>
        <fullName evidence="3">Proline dehydrogenase family protein</fullName>
    </submittedName>
</protein>
<dbReference type="AlphaFoldDB" id="A0AA46TLE8"/>
<accession>A0AA46TLE8</accession>
<dbReference type="EMBL" id="CP094970">
    <property type="protein sequence ID" value="UYM07293.1"/>
    <property type="molecule type" value="Genomic_DNA"/>
</dbReference>
<keyword evidence="4" id="KW-1185">Reference proteome</keyword>
<evidence type="ECO:0000259" key="2">
    <source>
        <dbReference type="Pfam" id="PF01619"/>
    </source>
</evidence>
<gene>
    <name evidence="3" type="ORF">L0C25_09520</name>
</gene>